<dbReference type="OrthoDB" id="964433at2"/>
<organism evidence="1 2">
    <name type="scientific">Dyadobacter psychrotolerans</name>
    <dbReference type="NCBI Taxonomy" id="2541721"/>
    <lineage>
        <taxon>Bacteria</taxon>
        <taxon>Pseudomonadati</taxon>
        <taxon>Bacteroidota</taxon>
        <taxon>Cytophagia</taxon>
        <taxon>Cytophagales</taxon>
        <taxon>Spirosomataceae</taxon>
        <taxon>Dyadobacter</taxon>
    </lineage>
</organism>
<evidence type="ECO:0000313" key="2">
    <source>
        <dbReference type="Proteomes" id="UP000294850"/>
    </source>
</evidence>
<accession>A0A4R5DZP9</accession>
<dbReference type="Proteomes" id="UP000294850">
    <property type="component" value="Unassembled WGS sequence"/>
</dbReference>
<dbReference type="EMBL" id="SMFL01000002">
    <property type="protein sequence ID" value="TDE17681.1"/>
    <property type="molecule type" value="Genomic_DNA"/>
</dbReference>
<evidence type="ECO:0000313" key="1">
    <source>
        <dbReference type="EMBL" id="TDE17681.1"/>
    </source>
</evidence>
<proteinExistence type="predicted"/>
<gene>
    <name evidence="1" type="ORF">E0F88_07265</name>
</gene>
<protein>
    <recommendedName>
        <fullName evidence="3">DprA winged helix domain-containing protein</fullName>
    </recommendedName>
</protein>
<keyword evidence="2" id="KW-1185">Reference proteome</keyword>
<dbReference type="RefSeq" id="WP_131957547.1">
    <property type="nucleotide sequence ID" value="NZ_SMFL01000002.1"/>
</dbReference>
<name>A0A4R5DZP9_9BACT</name>
<evidence type="ECO:0008006" key="3">
    <source>
        <dbReference type="Google" id="ProtNLM"/>
    </source>
</evidence>
<dbReference type="AlphaFoldDB" id="A0A4R5DZP9"/>
<reference evidence="1 2" key="1">
    <citation type="submission" date="2019-03" db="EMBL/GenBank/DDBJ databases">
        <title>Dyadobacter AR-3-6 sp. nov., isolated from arctic soil.</title>
        <authorList>
            <person name="Chaudhary D.K."/>
        </authorList>
    </citation>
    <scope>NUCLEOTIDE SEQUENCE [LARGE SCALE GENOMIC DNA]</scope>
    <source>
        <strain evidence="1 2">AR-3-6</strain>
    </source>
</reference>
<comment type="caution">
    <text evidence="1">The sequence shown here is derived from an EMBL/GenBank/DDBJ whole genome shotgun (WGS) entry which is preliminary data.</text>
</comment>
<sequence length="68" mass="7648">MIYGYTKPPQAVKDGIVQRLAIFYKSLSEDELIEKSGAPEYVPVAIEELTIEGKIEFINGRYVLKGNN</sequence>